<dbReference type="FunFam" id="3.40.50.720:FF:000036">
    <property type="entry name" value="Glutathione-regulated potassium-efflux system protein KefB"/>
    <property type="match status" value="1"/>
</dbReference>
<feature type="transmembrane region" description="Helical" evidence="12">
    <location>
        <begin position="315"/>
        <end position="338"/>
    </location>
</feature>
<evidence type="ECO:0000259" key="13">
    <source>
        <dbReference type="PROSITE" id="PS51201"/>
    </source>
</evidence>
<evidence type="ECO:0000256" key="11">
    <source>
        <dbReference type="SAM" id="MobiDB-lite"/>
    </source>
</evidence>
<keyword evidence="10 12" id="KW-0472">Membrane</keyword>
<organism evidence="14 15">
    <name type="scientific">Vibrio campbellii</name>
    <dbReference type="NCBI Taxonomy" id="680"/>
    <lineage>
        <taxon>Bacteria</taxon>
        <taxon>Pseudomonadati</taxon>
        <taxon>Pseudomonadota</taxon>
        <taxon>Gammaproteobacteria</taxon>
        <taxon>Vibrionales</taxon>
        <taxon>Vibrionaceae</taxon>
        <taxon>Vibrio</taxon>
    </lineage>
</organism>
<dbReference type="PANTHER" id="PTHR46157:SF4">
    <property type="entry name" value="K(+) EFFLUX ANTIPORTER 3, CHLOROPLASTIC"/>
    <property type="match status" value="1"/>
</dbReference>
<keyword evidence="7" id="KW-0630">Potassium</keyword>
<dbReference type="Gene3D" id="1.20.1530.20">
    <property type="match status" value="1"/>
</dbReference>
<evidence type="ECO:0000256" key="4">
    <source>
        <dbReference type="ARBA" id="ARBA00022449"/>
    </source>
</evidence>
<comment type="subcellular location">
    <subcellularLocation>
        <location evidence="1">Endomembrane system</location>
        <topology evidence="1">Multi-pass membrane protein</topology>
    </subcellularLocation>
</comment>
<keyword evidence="3" id="KW-0813">Transport</keyword>
<dbReference type="NCBIfam" id="TIGR00932">
    <property type="entry name" value="2a37"/>
    <property type="match status" value="1"/>
</dbReference>
<evidence type="ECO:0000313" key="14">
    <source>
        <dbReference type="EMBL" id="UTZ28619.1"/>
    </source>
</evidence>
<dbReference type="RefSeq" id="WP_255943747.1">
    <property type="nucleotide sequence ID" value="NZ_CP050468.1"/>
</dbReference>
<dbReference type="AlphaFoldDB" id="A0AAE9N400"/>
<evidence type="ECO:0000256" key="9">
    <source>
        <dbReference type="ARBA" id="ARBA00023065"/>
    </source>
</evidence>
<evidence type="ECO:0000256" key="7">
    <source>
        <dbReference type="ARBA" id="ARBA00022958"/>
    </source>
</evidence>
<dbReference type="GO" id="GO:0006813">
    <property type="term" value="P:potassium ion transport"/>
    <property type="evidence" value="ECO:0007669"/>
    <property type="project" value="UniProtKB-KW"/>
</dbReference>
<feature type="transmembrane region" description="Helical" evidence="12">
    <location>
        <begin position="377"/>
        <end position="396"/>
    </location>
</feature>
<feature type="compositionally biased region" description="Basic and acidic residues" evidence="11">
    <location>
        <begin position="610"/>
        <end position="623"/>
    </location>
</feature>
<keyword evidence="6 12" id="KW-0812">Transmembrane</keyword>
<evidence type="ECO:0000256" key="2">
    <source>
        <dbReference type="ARBA" id="ARBA00005551"/>
    </source>
</evidence>
<evidence type="ECO:0000256" key="10">
    <source>
        <dbReference type="ARBA" id="ARBA00023136"/>
    </source>
</evidence>
<feature type="transmembrane region" description="Helical" evidence="12">
    <location>
        <begin position="30"/>
        <end position="48"/>
    </location>
</feature>
<dbReference type="Pfam" id="PF00999">
    <property type="entry name" value="Na_H_Exchanger"/>
    <property type="match status" value="1"/>
</dbReference>
<dbReference type="Proteomes" id="UP001058687">
    <property type="component" value="Chromosome 2"/>
</dbReference>
<comment type="similarity">
    <text evidence="2">Belongs to the monovalent cation:proton antiporter 2 (CPA2) transporter (TC 2.A.37) family.</text>
</comment>
<dbReference type="GO" id="GO:0015297">
    <property type="term" value="F:antiporter activity"/>
    <property type="evidence" value="ECO:0007669"/>
    <property type="project" value="UniProtKB-KW"/>
</dbReference>
<dbReference type="EMBL" id="CP050468">
    <property type="protein sequence ID" value="UTZ28619.1"/>
    <property type="molecule type" value="Genomic_DNA"/>
</dbReference>
<feature type="transmembrane region" description="Helical" evidence="12">
    <location>
        <begin position="344"/>
        <end position="365"/>
    </location>
</feature>
<dbReference type="PROSITE" id="PS51201">
    <property type="entry name" value="RCK_N"/>
    <property type="match status" value="1"/>
</dbReference>
<evidence type="ECO:0000256" key="8">
    <source>
        <dbReference type="ARBA" id="ARBA00022989"/>
    </source>
</evidence>
<evidence type="ECO:0000256" key="12">
    <source>
        <dbReference type="SAM" id="Phobius"/>
    </source>
</evidence>
<dbReference type="InterPro" id="IPR003148">
    <property type="entry name" value="RCK_N"/>
</dbReference>
<feature type="region of interest" description="Disordered" evidence="11">
    <location>
        <begin position="610"/>
        <end position="652"/>
    </location>
</feature>
<dbReference type="InterPro" id="IPR006153">
    <property type="entry name" value="Cation/H_exchanger_TM"/>
</dbReference>
<dbReference type="PANTHER" id="PTHR46157">
    <property type="entry name" value="K(+) EFFLUX ANTIPORTER 3, CHLOROPLASTIC"/>
    <property type="match status" value="1"/>
</dbReference>
<evidence type="ECO:0000256" key="5">
    <source>
        <dbReference type="ARBA" id="ARBA00022538"/>
    </source>
</evidence>
<feature type="transmembrane region" description="Helical" evidence="12">
    <location>
        <begin position="85"/>
        <end position="107"/>
    </location>
</feature>
<feature type="transmembrane region" description="Helical" evidence="12">
    <location>
        <begin position="241"/>
        <end position="269"/>
    </location>
</feature>
<evidence type="ECO:0000256" key="6">
    <source>
        <dbReference type="ARBA" id="ARBA00022692"/>
    </source>
</evidence>
<dbReference type="GO" id="GO:0012505">
    <property type="term" value="C:endomembrane system"/>
    <property type="evidence" value="ECO:0007669"/>
    <property type="project" value="UniProtKB-SubCell"/>
</dbReference>
<feature type="transmembrane region" description="Helical" evidence="12">
    <location>
        <begin position="113"/>
        <end position="134"/>
    </location>
</feature>
<accession>A0AAE9N400</accession>
<evidence type="ECO:0000256" key="1">
    <source>
        <dbReference type="ARBA" id="ARBA00004127"/>
    </source>
</evidence>
<dbReference type="SUPFAM" id="SSF51735">
    <property type="entry name" value="NAD(P)-binding Rossmann-fold domains"/>
    <property type="match status" value="1"/>
</dbReference>
<dbReference type="GO" id="GO:0005886">
    <property type="term" value="C:plasma membrane"/>
    <property type="evidence" value="ECO:0007669"/>
    <property type="project" value="TreeGrafter"/>
</dbReference>
<gene>
    <name evidence="14" type="ORF">HB761_18210</name>
</gene>
<feature type="transmembrane region" description="Helical" evidence="12">
    <location>
        <begin position="289"/>
        <end position="308"/>
    </location>
</feature>
<feature type="domain" description="RCK N-terminal" evidence="13">
    <location>
        <begin position="419"/>
        <end position="535"/>
    </location>
</feature>
<dbReference type="InterPro" id="IPR004771">
    <property type="entry name" value="K/H_exchanger"/>
</dbReference>
<reference evidence="14" key="1">
    <citation type="submission" date="2020-03" db="EMBL/GenBank/DDBJ databases">
        <title>Five strains of Vibrio campbellii isolated from Mariana Trench.</title>
        <authorList>
            <person name="Liang J."/>
            <person name="Zhang X.-H."/>
        </authorList>
    </citation>
    <scope>NUCLEOTIDE SEQUENCE</scope>
    <source>
        <strain evidence="14">LJC014</strain>
    </source>
</reference>
<dbReference type="GO" id="GO:0008324">
    <property type="term" value="F:monoatomic cation transmembrane transporter activity"/>
    <property type="evidence" value="ECO:0007669"/>
    <property type="project" value="InterPro"/>
</dbReference>
<feature type="transmembrane region" description="Helical" evidence="12">
    <location>
        <begin position="146"/>
        <end position="169"/>
    </location>
</feature>
<protein>
    <submittedName>
        <fullName evidence="14">Potassium transporter</fullName>
    </submittedName>
</protein>
<keyword evidence="5" id="KW-0633">Potassium transport</keyword>
<feature type="transmembrane region" description="Helical" evidence="12">
    <location>
        <begin position="200"/>
        <end position="220"/>
    </location>
</feature>
<keyword evidence="4" id="KW-0050">Antiport</keyword>
<keyword evidence="8 12" id="KW-1133">Transmembrane helix</keyword>
<evidence type="ECO:0000313" key="15">
    <source>
        <dbReference type="Proteomes" id="UP001058687"/>
    </source>
</evidence>
<proteinExistence type="inferred from homology"/>
<dbReference type="Gene3D" id="3.40.50.720">
    <property type="entry name" value="NAD(P)-binding Rossmann-like Domain"/>
    <property type="match status" value="1"/>
</dbReference>
<dbReference type="InterPro" id="IPR036291">
    <property type="entry name" value="NAD(P)-bd_dom_sf"/>
</dbReference>
<sequence>MTGIFLQAFVYLIAAVIAVPLAKRLGLGSVLGYLIAGVVIGPIIGLVGEETTTIQHFAEFGVVMMLFLVGLELEPKMLWAMRNRLMGLGGLQVGGTAALITAIALYFEQPWTIALAIGLIFALSSTAIVLQTFSEKGLTKTEGGQNAFSVLLFQDIAVIPMLAFIPLLALPELVEQAQSAAQSAAEHHEELSLVAGLPGWAYGLVITASIAIVVVGGHFLSRPLFRYVASSGLREIFTATALMLVIGIAALMSLVGLSPALGTFLAGVMLANSEFRHELESNIEPFKGLLLGLFFITVGAGIDFSVLFSDFGLIIGLTLGVMALKAVILFVIALIFRIKGSNRWLFTLSLAQAGEFGFVLLSFSVQNHVIPFELSQTLALVVAISMFLTPGLFILFDKVILPRFESESNDRESDTIEEQGTVIIAGIGRFGQIVNRLLVSNGVETVVLDHQASQIDNMRQIGTRAYFGDATRPDMLHTAGIEHASALVVAIDNQEASVGLVKHVKHSYPNVTIIARAFDRGHGYLLRQAGADIIESETYHSALEIGGHAMKAIGIHPFYTEQQKSTYRRVECRKSDMLYEAWADDSEGERYDNNFLQLFIHLEERMAEEMQKDRHDKLSRSERGWTPPPKGYADDFNEENVQELNPCKEQPQ</sequence>
<name>A0AAE9N400_9VIBR</name>
<keyword evidence="9" id="KW-0406">Ion transport</keyword>
<feature type="transmembrane region" description="Helical" evidence="12">
    <location>
        <begin position="54"/>
        <end position="73"/>
    </location>
</feature>
<evidence type="ECO:0000256" key="3">
    <source>
        <dbReference type="ARBA" id="ARBA00022448"/>
    </source>
</evidence>
<dbReference type="GO" id="GO:1902600">
    <property type="term" value="P:proton transmembrane transport"/>
    <property type="evidence" value="ECO:0007669"/>
    <property type="project" value="InterPro"/>
</dbReference>
<feature type="transmembrane region" description="Helical" evidence="12">
    <location>
        <begin position="6"/>
        <end position="23"/>
    </location>
</feature>
<dbReference type="Pfam" id="PF02254">
    <property type="entry name" value="TrkA_N"/>
    <property type="match status" value="1"/>
</dbReference>
<dbReference type="InterPro" id="IPR038770">
    <property type="entry name" value="Na+/solute_symporter_sf"/>
</dbReference>